<dbReference type="STRING" id="416450.A0A1V6Q6W4"/>
<evidence type="ECO:0000313" key="2">
    <source>
        <dbReference type="EMBL" id="OQD84969.1"/>
    </source>
</evidence>
<dbReference type="AlphaFoldDB" id="A0A1V6Q6W4"/>
<accession>A0A1V6Q6W4</accession>
<sequence>MLWTIPWVGDGPDYVQGYGAEVLDSHGDVTSYAISCLATKTACQPFSPDLTVIAGPGTYDMIGTGVAFDIKSDCTFIGEPTRTLATCVQTISYHSTPRVITSSITVTGTQNLMTGIYAAMLRMTETGKPTTTEQSTTTEELATTELPASTATSSLATTTTESSTMTEPSTAARNETQASEVTGIQIPPRPGNSTSYSNSTETVTVTMIVTETPAALTSKCDCEYPTHAQTDETVLSRIKPNVGNTITAKRAAMMLMGAILAVIVFCI</sequence>
<feature type="compositionally biased region" description="Polar residues" evidence="1">
    <location>
        <begin position="173"/>
        <end position="182"/>
    </location>
</feature>
<protein>
    <submittedName>
        <fullName evidence="2">Uncharacterized protein</fullName>
    </submittedName>
</protein>
<keyword evidence="3" id="KW-1185">Reference proteome</keyword>
<dbReference type="EMBL" id="MDYN01000011">
    <property type="protein sequence ID" value="OQD84969.1"/>
    <property type="molecule type" value="Genomic_DNA"/>
</dbReference>
<organism evidence="2 3">
    <name type="scientific">Penicillium antarcticum</name>
    <dbReference type="NCBI Taxonomy" id="416450"/>
    <lineage>
        <taxon>Eukaryota</taxon>
        <taxon>Fungi</taxon>
        <taxon>Dikarya</taxon>
        <taxon>Ascomycota</taxon>
        <taxon>Pezizomycotina</taxon>
        <taxon>Eurotiomycetes</taxon>
        <taxon>Eurotiomycetidae</taxon>
        <taxon>Eurotiales</taxon>
        <taxon>Aspergillaceae</taxon>
        <taxon>Penicillium</taxon>
    </lineage>
</organism>
<reference evidence="3" key="1">
    <citation type="journal article" date="2017" name="Nat. Microbiol.">
        <title>Global analysis of biosynthetic gene clusters reveals vast potential of secondary metabolite production in Penicillium species.</title>
        <authorList>
            <person name="Nielsen J.C."/>
            <person name="Grijseels S."/>
            <person name="Prigent S."/>
            <person name="Ji B."/>
            <person name="Dainat J."/>
            <person name="Nielsen K.F."/>
            <person name="Frisvad J.C."/>
            <person name="Workman M."/>
            <person name="Nielsen J."/>
        </authorList>
    </citation>
    <scope>NUCLEOTIDE SEQUENCE [LARGE SCALE GENOMIC DNA]</scope>
    <source>
        <strain evidence="3">IBT 31811</strain>
    </source>
</reference>
<feature type="compositionally biased region" description="Low complexity" evidence="1">
    <location>
        <begin position="127"/>
        <end position="172"/>
    </location>
</feature>
<name>A0A1V6Q6W4_9EURO</name>
<dbReference type="Proteomes" id="UP000191672">
    <property type="component" value="Unassembled WGS sequence"/>
</dbReference>
<evidence type="ECO:0000256" key="1">
    <source>
        <dbReference type="SAM" id="MobiDB-lite"/>
    </source>
</evidence>
<gene>
    <name evidence="2" type="ORF">PENANT_c011G01345</name>
</gene>
<evidence type="ECO:0000313" key="3">
    <source>
        <dbReference type="Proteomes" id="UP000191672"/>
    </source>
</evidence>
<proteinExistence type="predicted"/>
<feature type="region of interest" description="Disordered" evidence="1">
    <location>
        <begin position="127"/>
        <end position="198"/>
    </location>
</feature>
<comment type="caution">
    <text evidence="2">The sequence shown here is derived from an EMBL/GenBank/DDBJ whole genome shotgun (WGS) entry which is preliminary data.</text>
</comment>